<feature type="transmembrane region" description="Helical" evidence="1">
    <location>
        <begin position="156"/>
        <end position="176"/>
    </location>
</feature>
<evidence type="ECO:0000313" key="2">
    <source>
        <dbReference type="EMBL" id="TRY63070.1"/>
    </source>
</evidence>
<name>A0A553NC98_TIGCA</name>
<keyword evidence="1" id="KW-0812">Transmembrane</keyword>
<feature type="transmembrane region" description="Helical" evidence="1">
    <location>
        <begin position="125"/>
        <end position="144"/>
    </location>
</feature>
<feature type="transmembrane region" description="Helical" evidence="1">
    <location>
        <begin position="46"/>
        <end position="67"/>
    </location>
</feature>
<feature type="transmembrane region" description="Helical" evidence="1">
    <location>
        <begin position="188"/>
        <end position="212"/>
    </location>
</feature>
<evidence type="ECO:0000313" key="3">
    <source>
        <dbReference type="Proteomes" id="UP000318571"/>
    </source>
</evidence>
<gene>
    <name evidence="2" type="ORF">TCAL_07700</name>
</gene>
<dbReference type="Proteomes" id="UP000318571">
    <property type="component" value="Chromosome 10"/>
</dbReference>
<sequence>MSKVSRMQAQVCALAKLSVSFAVSTWRKMVATPLLMGAPKVKPMTLWHYLAVFIVSLWKALAMIFLFRNVFVYYNASTVDHIIEECTQENPDELQTDNYMCHYMSLWIKYFHLSHDDLRGFVHNFLLLTIIFSLHFIVSSFILLMGGVVRGNHLSYVPWLVTMLMMIMILTVLILGEVALTQGENSAIVKLGCSGTYLILILVFAIVSWILVLTACLQNKQSLERTKVHSRERRFDYYRFF</sequence>
<organism evidence="2 3">
    <name type="scientific">Tigriopus californicus</name>
    <name type="common">Marine copepod</name>
    <dbReference type="NCBI Taxonomy" id="6832"/>
    <lineage>
        <taxon>Eukaryota</taxon>
        <taxon>Metazoa</taxon>
        <taxon>Ecdysozoa</taxon>
        <taxon>Arthropoda</taxon>
        <taxon>Crustacea</taxon>
        <taxon>Multicrustacea</taxon>
        <taxon>Hexanauplia</taxon>
        <taxon>Copepoda</taxon>
        <taxon>Harpacticoida</taxon>
        <taxon>Harpacticidae</taxon>
        <taxon>Tigriopus</taxon>
    </lineage>
</organism>
<keyword evidence="3" id="KW-1185">Reference proteome</keyword>
<reference evidence="2 3" key="1">
    <citation type="journal article" date="2018" name="Nat. Ecol. Evol.">
        <title>Genomic signatures of mitonuclear coevolution across populations of Tigriopus californicus.</title>
        <authorList>
            <person name="Barreto F.S."/>
            <person name="Watson E.T."/>
            <person name="Lima T.G."/>
            <person name="Willett C.S."/>
            <person name="Edmands S."/>
            <person name="Li W."/>
            <person name="Burton R.S."/>
        </authorList>
    </citation>
    <scope>NUCLEOTIDE SEQUENCE [LARGE SCALE GENOMIC DNA]</scope>
    <source>
        <strain evidence="2 3">San Diego</strain>
    </source>
</reference>
<evidence type="ECO:0000256" key="1">
    <source>
        <dbReference type="SAM" id="Phobius"/>
    </source>
</evidence>
<keyword evidence="1" id="KW-1133">Transmembrane helix</keyword>
<accession>A0A553NC98</accession>
<comment type="caution">
    <text evidence="2">The sequence shown here is derived from an EMBL/GenBank/DDBJ whole genome shotgun (WGS) entry which is preliminary data.</text>
</comment>
<dbReference type="AlphaFoldDB" id="A0A553NC98"/>
<keyword evidence="1" id="KW-0472">Membrane</keyword>
<dbReference type="EMBL" id="VCGU01000458">
    <property type="protein sequence ID" value="TRY63070.1"/>
    <property type="molecule type" value="Genomic_DNA"/>
</dbReference>
<proteinExistence type="predicted"/>
<protein>
    <submittedName>
        <fullName evidence="2">Uncharacterized protein</fullName>
    </submittedName>
</protein>